<dbReference type="EMBL" id="CP002568">
    <property type="protein sequence ID" value="ADZ72034.1"/>
    <property type="molecule type" value="Genomic_DNA"/>
</dbReference>
<sequence>MQAHIEAEVAAGLTNLDRYRGNHLAAITPFEQEVFHIEMHDIPRLGAAYWAWEVACGIIHDKLAGDPDLANALAAELEIVQQGRTLSAKDRSHTDFAEAWTAFAKLFGIPYRLAFAFFWKNYFMDVRLGHILHEGDYHGPDFMAVAHTEDEPPF</sequence>
<gene>
    <name evidence="1" type="ordered locus">SL003B_3612</name>
</gene>
<organism evidence="1 2">
    <name type="scientific">Polymorphum gilvum (strain LMG 25793 / CGMCC 1.9160 / SL003B-26A1)</name>
    <dbReference type="NCBI Taxonomy" id="991905"/>
    <lineage>
        <taxon>Bacteria</taxon>
        <taxon>Pseudomonadati</taxon>
        <taxon>Pseudomonadota</taxon>
        <taxon>Alphaproteobacteria</taxon>
        <taxon>Rhodobacterales</taxon>
        <taxon>Paracoccaceae</taxon>
        <taxon>Polymorphum</taxon>
    </lineage>
</organism>
<keyword evidence="2" id="KW-1185">Reference proteome</keyword>
<accession>F2J1X3</accession>
<name>F2J1X3_POLGS</name>
<proteinExistence type="predicted"/>
<evidence type="ECO:0000313" key="1">
    <source>
        <dbReference type="EMBL" id="ADZ72034.1"/>
    </source>
</evidence>
<dbReference type="HOGENOM" id="CLU_1702651_0_0_5"/>
<dbReference type="AlphaFoldDB" id="F2J1X3"/>
<reference evidence="1 2" key="1">
    <citation type="journal article" date="2011" name="J. Bacteriol.">
        <title>Complete genome sequence of Polymorphum gilvum SL003B-26A1T, a crude oil-degrading bacterium from oil-polluted saline soil.</title>
        <authorList>
            <person name="Li S.G."/>
            <person name="Tang Y.Q."/>
            <person name="Nie Y."/>
            <person name="Cai M."/>
            <person name="Wu X.L."/>
        </authorList>
    </citation>
    <scope>NUCLEOTIDE SEQUENCE [LARGE SCALE GENOMIC DNA]</scope>
    <source>
        <strain evidence="2">LMG 25793 / CGMCC 1.9160 / SL003B-26A1</strain>
    </source>
</reference>
<evidence type="ECO:0000313" key="2">
    <source>
        <dbReference type="Proteomes" id="UP000008130"/>
    </source>
</evidence>
<dbReference type="Proteomes" id="UP000008130">
    <property type="component" value="Chromosome"/>
</dbReference>
<dbReference type="KEGG" id="pgv:SL003B_3612"/>
<protein>
    <submittedName>
        <fullName evidence="1">Uncharacterized protein</fullName>
    </submittedName>
</protein>